<evidence type="ECO:0000256" key="3">
    <source>
        <dbReference type="ARBA" id="ARBA00022679"/>
    </source>
</evidence>
<dbReference type="InterPro" id="IPR019787">
    <property type="entry name" value="Znf_PHD-finger"/>
</dbReference>
<dbReference type="InterPro" id="IPR017907">
    <property type="entry name" value="Znf_RING_CS"/>
</dbReference>
<feature type="non-terminal residue" evidence="17">
    <location>
        <position position="1"/>
    </location>
</feature>
<dbReference type="AlphaFoldDB" id="A0A7L2P5L6"/>
<dbReference type="SMART" id="SM00466">
    <property type="entry name" value="SRA"/>
    <property type="match status" value="1"/>
</dbReference>
<dbReference type="PROSITE" id="PS50089">
    <property type="entry name" value="ZF_RING_2"/>
    <property type="match status" value="2"/>
</dbReference>
<keyword evidence="3 12" id="KW-0808">Transferase</keyword>
<dbReference type="Proteomes" id="UP000535705">
    <property type="component" value="Unassembled WGS sequence"/>
</dbReference>
<dbReference type="FunFam" id="2.30.30.140:FF:000068">
    <property type="entry name" value="E3 ubiquitin-protein ligase UHRF1 isoform 1"/>
    <property type="match status" value="1"/>
</dbReference>
<keyword evidence="4 12" id="KW-0479">Metal-binding</keyword>
<dbReference type="PROSITE" id="PS50016">
    <property type="entry name" value="ZF_PHD_2"/>
    <property type="match status" value="1"/>
</dbReference>
<dbReference type="GO" id="GO:0016567">
    <property type="term" value="P:protein ubiquitination"/>
    <property type="evidence" value="ECO:0007669"/>
    <property type="project" value="UniProtKB-UniRule"/>
</dbReference>
<dbReference type="InterPro" id="IPR001965">
    <property type="entry name" value="Znf_PHD"/>
</dbReference>
<feature type="region of interest" description="Disordered" evidence="13">
    <location>
        <begin position="618"/>
        <end position="662"/>
    </location>
</feature>
<dbReference type="GO" id="GO:0044027">
    <property type="term" value="P:negative regulation of gene expression via chromosomal CpG island methylation"/>
    <property type="evidence" value="ECO:0007669"/>
    <property type="project" value="TreeGrafter"/>
</dbReference>
<dbReference type="PANTHER" id="PTHR14140:SF2">
    <property type="entry name" value="E3 UBIQUITIN-PROTEIN LIGASE UHRF1"/>
    <property type="match status" value="1"/>
</dbReference>
<evidence type="ECO:0000256" key="12">
    <source>
        <dbReference type="RuleBase" id="RU369101"/>
    </source>
</evidence>
<dbReference type="OrthoDB" id="2270193at2759"/>
<comment type="pathway">
    <text evidence="2 12">Protein modification; protein ubiquitination.</text>
</comment>
<evidence type="ECO:0000256" key="6">
    <source>
        <dbReference type="ARBA" id="ARBA00022786"/>
    </source>
</evidence>
<dbReference type="GO" id="GO:0005634">
    <property type="term" value="C:nucleus"/>
    <property type="evidence" value="ECO:0007669"/>
    <property type="project" value="UniProtKB-SubCell"/>
</dbReference>
<dbReference type="Pfam" id="PF02182">
    <property type="entry name" value="SAD_SRA"/>
    <property type="match status" value="1"/>
</dbReference>
<sequence>SDQMLWCFSLQMEDGHSLFDYSVGLNDIVQLLVRQSPAVLPAGNKEKDSELSDTDSGCGSGPSESDKSSHNGEAALELEGQPSTAAQPHWTDPCFGLYKINDLVDARDTDMGAWFEATVVNVTRKKPSSGSAESCTDPDQPTAVPEEDVIYHVKYDDYPENGVVQMSSNNVRARARTILKWHQLEVGQVVMVNYNPDEPKERGFWYDAEILQKRETKLTRELNAKILLGEPGDSLNDCTIILVDEIYKIEEPGTASPISSGTPKRQSGPVCKACKDNPNKTCRVCACHICGGKQDPDKQLMCDECDMAFHIYCLNPPLSRIPDEDWYCPECRNDASEVVLAGEKLKESKKKQKMASANSSSRRDWGKGMACVGRTKECTIVPSNHYGPIPGIPVGTMWKFRVQVSESGVHRPHVAGIHGRSNDGAYSLVLAGGYEDDIDHGNSFTYTGSGGRDLSGNKRTAEQSCDQKLTNMNRALALNCSAPINDKHGAEAKDWRAGKPVRVVRSVKGGKHSKYAPLEGNRYDGIYKARRGERGSLPLPGKRGLCWWLLQGVMDLPCLFQVVKYWPETGKSGFLVWRYLLRRDDEEPAPWTKEGKDRMKKLGLTMQYPEGYLEAVANKDKEKENNEDDEFDSPGKGKRKRKSAGGEDKLVSSPAGTPKKTKVEPYKLTSQQKSLIKSDEANEKLWNEVLEALKDGPKFLNKVEEAFLCICCQEVVFRPVTTVCQHNVCKDCLDRSFKASVFSCPACRYELGRSYSMEVNEALQSVLAQLFPGYGSGR</sequence>
<dbReference type="InterPro" id="IPR045134">
    <property type="entry name" value="UHRF1/2-like"/>
</dbReference>
<keyword evidence="18" id="KW-1185">Reference proteome</keyword>
<dbReference type="GO" id="GO:0008270">
    <property type="term" value="F:zinc ion binding"/>
    <property type="evidence" value="ECO:0007669"/>
    <property type="project" value="UniProtKB-KW"/>
</dbReference>
<dbReference type="InterPro" id="IPR015947">
    <property type="entry name" value="PUA-like_sf"/>
</dbReference>
<evidence type="ECO:0000256" key="8">
    <source>
        <dbReference type="ARBA" id="ARBA00023125"/>
    </source>
</evidence>
<dbReference type="Gene3D" id="2.30.280.10">
    <property type="entry name" value="SRA-YDG"/>
    <property type="match status" value="2"/>
</dbReference>
<accession>A0A7L2P5L6</accession>
<reference evidence="17 18" key="1">
    <citation type="submission" date="2019-09" db="EMBL/GenBank/DDBJ databases">
        <title>Bird 10,000 Genomes (B10K) Project - Family phase.</title>
        <authorList>
            <person name="Zhang G."/>
        </authorList>
    </citation>
    <scope>NUCLEOTIDE SEQUENCE [LARGE SCALE GENOMIC DNA]</scope>
    <source>
        <strain evidence="17">B10K-DU-002-42</strain>
        <tissue evidence="17">Muscle</tissue>
    </source>
</reference>
<feature type="domain" description="RING-type" evidence="15">
    <location>
        <begin position="709"/>
        <end position="748"/>
    </location>
</feature>
<evidence type="ECO:0000256" key="5">
    <source>
        <dbReference type="ARBA" id="ARBA00022771"/>
    </source>
</evidence>
<evidence type="ECO:0000259" key="15">
    <source>
        <dbReference type="PROSITE" id="PS50089"/>
    </source>
</evidence>
<evidence type="ECO:0000256" key="10">
    <source>
        <dbReference type="PROSITE-ProRule" id="PRU00175"/>
    </source>
</evidence>
<name>A0A7L2P5L6_PYCJO</name>
<dbReference type="GO" id="GO:0003677">
    <property type="term" value="F:DNA binding"/>
    <property type="evidence" value="ECO:0007669"/>
    <property type="project" value="UniProtKB-KW"/>
</dbReference>
<feature type="domain" description="YDG" evidence="16">
    <location>
        <begin position="387"/>
        <end position="552"/>
    </location>
</feature>
<comment type="function">
    <text evidence="12">Multi domain E3 ubiquitin ligase that also plays a role in DNA methylation and histone modifications.</text>
</comment>
<comment type="caution">
    <text evidence="17">The sequence shown here is derived from an EMBL/GenBank/DDBJ whole genome shotgun (WGS) entry which is preliminary data.</text>
</comment>
<dbReference type="GO" id="GO:0042393">
    <property type="term" value="F:histone binding"/>
    <property type="evidence" value="ECO:0007669"/>
    <property type="project" value="UniProtKB-UniRule"/>
</dbReference>
<dbReference type="CDD" id="cd15616">
    <property type="entry name" value="PHD_UHRF1"/>
    <property type="match status" value="1"/>
</dbReference>
<dbReference type="SUPFAM" id="SSF57850">
    <property type="entry name" value="RING/U-box"/>
    <property type="match status" value="1"/>
</dbReference>
<proteinExistence type="predicted"/>
<dbReference type="SMART" id="SM00249">
    <property type="entry name" value="PHD"/>
    <property type="match status" value="1"/>
</dbReference>
<dbReference type="EC" id="2.3.2.27" evidence="12"/>
<dbReference type="Pfam" id="PF00628">
    <property type="entry name" value="PHD"/>
    <property type="match status" value="1"/>
</dbReference>
<evidence type="ECO:0000259" key="14">
    <source>
        <dbReference type="PROSITE" id="PS50016"/>
    </source>
</evidence>
<evidence type="ECO:0000256" key="7">
    <source>
        <dbReference type="ARBA" id="ARBA00022833"/>
    </source>
</evidence>
<dbReference type="UniPathway" id="UPA00143"/>
<evidence type="ECO:0000256" key="13">
    <source>
        <dbReference type="SAM" id="MobiDB-lite"/>
    </source>
</evidence>
<comment type="domain">
    <text evidence="12">The tudor-like regions specifically recognize and bind histone H3 unmethylated at 'Arg-2' (H3R2me0), while the PHD-type zinc finger specifically recognizes and binds histone H3 trimethylated at 'Lys-9' (H3K9me3).</text>
</comment>
<keyword evidence="6 12" id="KW-0833">Ubl conjugation pathway</keyword>
<keyword evidence="17" id="KW-0436">Ligase</keyword>
<dbReference type="InterPro" id="IPR001841">
    <property type="entry name" value="Znf_RING"/>
</dbReference>
<feature type="domain" description="RING-type" evidence="15">
    <location>
        <begin position="287"/>
        <end position="332"/>
    </location>
</feature>
<dbReference type="CDD" id="cd20455">
    <property type="entry name" value="Tudor_UHRF1_rpt1"/>
    <property type="match status" value="1"/>
</dbReference>
<dbReference type="Gene3D" id="3.30.40.10">
    <property type="entry name" value="Zinc/RING finger domain, C3HC4 (zinc finger)"/>
    <property type="match status" value="1"/>
</dbReference>
<dbReference type="Gene3D" id="2.30.30.1150">
    <property type="match status" value="1"/>
</dbReference>
<evidence type="ECO:0000313" key="18">
    <source>
        <dbReference type="Proteomes" id="UP000535705"/>
    </source>
</evidence>
<dbReference type="FunFam" id="3.30.40.10:FF:000066">
    <property type="entry name" value="E3 ubiquitin-protein ligase UHRF2 isoform X1"/>
    <property type="match status" value="1"/>
</dbReference>
<evidence type="ECO:0000256" key="9">
    <source>
        <dbReference type="ARBA" id="ARBA00023242"/>
    </source>
</evidence>
<dbReference type="GO" id="GO:0016874">
    <property type="term" value="F:ligase activity"/>
    <property type="evidence" value="ECO:0007669"/>
    <property type="project" value="UniProtKB-KW"/>
</dbReference>
<evidence type="ECO:0000256" key="11">
    <source>
        <dbReference type="PROSITE-ProRule" id="PRU00358"/>
    </source>
</evidence>
<evidence type="ECO:0000256" key="1">
    <source>
        <dbReference type="ARBA" id="ARBA00000900"/>
    </source>
</evidence>
<dbReference type="InterPro" id="IPR011011">
    <property type="entry name" value="Znf_FYVE_PHD"/>
</dbReference>
<keyword evidence="9 11" id="KW-0539">Nucleus</keyword>
<dbReference type="Pfam" id="PF12148">
    <property type="entry name" value="TTD"/>
    <property type="match status" value="1"/>
</dbReference>
<dbReference type="PROSITE" id="PS00518">
    <property type="entry name" value="ZF_RING_1"/>
    <property type="match status" value="1"/>
</dbReference>
<keyword evidence="5 10" id="KW-0863">Zinc-finger</keyword>
<dbReference type="InterPro" id="IPR013083">
    <property type="entry name" value="Znf_RING/FYVE/PHD"/>
</dbReference>
<dbReference type="InterPro" id="IPR036987">
    <property type="entry name" value="SRA-YDG_sf"/>
</dbReference>
<dbReference type="CDD" id="cd20457">
    <property type="entry name" value="Tudor_UHRF1_rpt2"/>
    <property type="match status" value="1"/>
</dbReference>
<dbReference type="Gene3D" id="2.30.30.140">
    <property type="match status" value="1"/>
</dbReference>
<dbReference type="CDD" id="cd16769">
    <property type="entry name" value="RING-HC_UHRF1"/>
    <property type="match status" value="1"/>
</dbReference>
<comment type="subcellular location">
    <subcellularLocation>
        <location evidence="11 12">Nucleus</location>
    </subcellularLocation>
</comment>
<dbReference type="SUPFAM" id="SSF57903">
    <property type="entry name" value="FYVE/PHD zinc finger"/>
    <property type="match status" value="1"/>
</dbReference>
<dbReference type="InterPro" id="IPR021991">
    <property type="entry name" value="TTD_dom"/>
</dbReference>
<protein>
    <recommendedName>
        <fullName evidence="12">E3 ubiquitin-protein ligase UHRF</fullName>
        <ecNumber evidence="12">2.3.2.27</ecNumber>
    </recommendedName>
    <alternativeName>
        <fullName evidence="12">RING-type E3 ubiquitin transferase UHRF</fullName>
    </alternativeName>
    <alternativeName>
        <fullName evidence="12">Ubiquitin-like PHD and RING finger domain-containing protein</fullName>
    </alternativeName>
    <alternativeName>
        <fullName evidence="12">Ubiquitin-like-containing PHD and RING finger domains protein</fullName>
    </alternativeName>
</protein>
<gene>
    <name evidence="17" type="primary">Uhrf1</name>
    <name evidence="17" type="ORF">PYCJOC_R07954</name>
</gene>
<organism evidence="17 18">
    <name type="scientific">Pycnonotus jocosus</name>
    <name type="common">Red-whiskered bulbul</name>
    <name type="synonym">Lanius jocosus</name>
    <dbReference type="NCBI Taxonomy" id="182897"/>
    <lineage>
        <taxon>Eukaryota</taxon>
        <taxon>Metazoa</taxon>
        <taxon>Chordata</taxon>
        <taxon>Craniata</taxon>
        <taxon>Vertebrata</taxon>
        <taxon>Euteleostomi</taxon>
        <taxon>Archelosauria</taxon>
        <taxon>Archosauria</taxon>
        <taxon>Dinosauria</taxon>
        <taxon>Saurischia</taxon>
        <taxon>Theropoda</taxon>
        <taxon>Coelurosauria</taxon>
        <taxon>Aves</taxon>
        <taxon>Neognathae</taxon>
        <taxon>Neoaves</taxon>
        <taxon>Telluraves</taxon>
        <taxon>Australaves</taxon>
        <taxon>Passeriformes</taxon>
        <taxon>Sylvioidea</taxon>
        <taxon>Pycnonotidae</taxon>
        <taxon>Pycnonotus</taxon>
    </lineage>
</organism>
<feature type="domain" description="PHD-type" evidence="14">
    <location>
        <begin position="284"/>
        <end position="334"/>
    </location>
</feature>
<dbReference type="SUPFAM" id="SSF88697">
    <property type="entry name" value="PUA domain-like"/>
    <property type="match status" value="2"/>
</dbReference>
<evidence type="ECO:0000313" key="17">
    <source>
        <dbReference type="EMBL" id="NXR79545.1"/>
    </source>
</evidence>
<evidence type="ECO:0000259" key="16">
    <source>
        <dbReference type="PROSITE" id="PS51015"/>
    </source>
</evidence>
<dbReference type="FunFam" id="2.30.30.1150:FF:000001">
    <property type="entry name" value="E3 ubiquitin-protein ligase UHRF2 isoform X1"/>
    <property type="match status" value="1"/>
</dbReference>
<dbReference type="GO" id="GO:0061630">
    <property type="term" value="F:ubiquitin protein ligase activity"/>
    <property type="evidence" value="ECO:0007669"/>
    <property type="project" value="UniProtKB-UniRule"/>
</dbReference>
<feature type="non-terminal residue" evidence="17">
    <location>
        <position position="778"/>
    </location>
</feature>
<dbReference type="PROSITE" id="PS51015">
    <property type="entry name" value="YDG"/>
    <property type="match status" value="1"/>
</dbReference>
<comment type="catalytic activity">
    <reaction evidence="1 12">
        <text>S-ubiquitinyl-[E2 ubiquitin-conjugating enzyme]-L-cysteine + [acceptor protein]-L-lysine = [E2 ubiquitin-conjugating enzyme]-L-cysteine + N(6)-ubiquitinyl-[acceptor protein]-L-lysine.</text>
        <dbReference type="EC" id="2.3.2.27"/>
    </reaction>
</comment>
<dbReference type="InterPro" id="IPR003105">
    <property type="entry name" value="SRA_YDG"/>
</dbReference>
<dbReference type="PANTHER" id="PTHR14140">
    <property type="entry name" value="E3 UBIQUITIN-PROTEIN LIGASE UHRF-RELATED"/>
    <property type="match status" value="1"/>
</dbReference>
<dbReference type="EMBL" id="VWYP01022452">
    <property type="protein sequence ID" value="NXR79545.1"/>
    <property type="molecule type" value="Genomic_DNA"/>
</dbReference>
<feature type="region of interest" description="Disordered" evidence="13">
    <location>
        <begin position="42"/>
        <end position="72"/>
    </location>
</feature>
<keyword evidence="7 12" id="KW-0862">Zinc</keyword>
<evidence type="ECO:0000256" key="2">
    <source>
        <dbReference type="ARBA" id="ARBA00004906"/>
    </source>
</evidence>
<comment type="domain">
    <text evidence="12">The YDG domain mediates the interaction with histone H3.</text>
</comment>
<keyword evidence="8 12" id="KW-0238">DNA-binding</keyword>
<dbReference type="SMART" id="SM00184">
    <property type="entry name" value="RING"/>
    <property type="match status" value="2"/>
</dbReference>
<evidence type="ECO:0000256" key="4">
    <source>
        <dbReference type="ARBA" id="ARBA00022723"/>
    </source>
</evidence>